<feature type="non-terminal residue" evidence="1">
    <location>
        <position position="30"/>
    </location>
</feature>
<reference evidence="1" key="1">
    <citation type="submission" date="2019-03" db="EMBL/GenBank/DDBJ databases">
        <title>Single cell metagenomics reveals metabolic interactions within the superorganism composed of flagellate Streblomastix strix and complex community of Bacteroidetes bacteria on its surface.</title>
        <authorList>
            <person name="Treitli S.C."/>
            <person name="Kolisko M."/>
            <person name="Husnik F."/>
            <person name="Keeling P."/>
            <person name="Hampl V."/>
        </authorList>
    </citation>
    <scope>NUCLEOTIDE SEQUENCE</scope>
    <source>
        <strain evidence="1">STM</strain>
    </source>
</reference>
<accession>A0A5J4PJU6</accession>
<comment type="caution">
    <text evidence="1">The sequence shown here is derived from an EMBL/GenBank/DDBJ whole genome shotgun (WGS) entry which is preliminary data.</text>
</comment>
<dbReference type="AlphaFoldDB" id="A0A5J4PJU6"/>
<organism evidence="1">
    <name type="scientific">termite gut metagenome</name>
    <dbReference type="NCBI Taxonomy" id="433724"/>
    <lineage>
        <taxon>unclassified sequences</taxon>
        <taxon>metagenomes</taxon>
        <taxon>organismal metagenomes</taxon>
    </lineage>
</organism>
<dbReference type="EMBL" id="SNRY01008126">
    <property type="protein sequence ID" value="KAA6309101.1"/>
    <property type="molecule type" value="Genomic_DNA"/>
</dbReference>
<gene>
    <name evidence="1" type="ORF">EZS27_039346</name>
</gene>
<sequence length="30" mass="3407">MKHILHSFLGLFGLCTLQAQNTQVTSYLEI</sequence>
<evidence type="ECO:0000313" key="1">
    <source>
        <dbReference type="EMBL" id="KAA6309101.1"/>
    </source>
</evidence>
<proteinExistence type="predicted"/>
<name>A0A5J4PJU6_9ZZZZ</name>
<protein>
    <submittedName>
        <fullName evidence="1">Uncharacterized protein</fullName>
    </submittedName>
</protein>